<reference evidence="2 3" key="1">
    <citation type="submission" date="2022-10" db="EMBL/GenBank/DDBJ databases">
        <title>High-quality genome sequences of two octocoral-associated bacteria, Endozoicomonas euniceicola EF212 and Endozoicomonas gorgoniicola PS125.</title>
        <authorList>
            <person name="Chiou Y.-J."/>
            <person name="Chen Y.-H."/>
        </authorList>
    </citation>
    <scope>NUCLEOTIDE SEQUENCE [LARGE SCALE GENOMIC DNA]</scope>
    <source>
        <strain evidence="2 3">PS125</strain>
    </source>
</reference>
<name>A0ABT3MQG0_9GAMM</name>
<sequence length="296" mass="32820">MKYFCLLVCLVLTILTTGVKAFAPPQVYALGQWDGKLCLIDTSGNESTLVCNDDPLFEKVMTSKRLPDDSKFLDRCPTPWVKRNICNIISIQELPTSPQERLQQLTSSTASSVLDQISHFLQNSLDDLAEDAISIGLPLIMTYRLYPGYVSLLSGLVLFEAMNLLLSPIGDAVGDVFEQHQNGYSHTEGESELSVRGIVSNKVEDHVKVVGYLVTYKSTLIIQFLETTYGLNALDMTDGGVVSLGSQTGLLLIKKGVFVYNTLQMAEHYRWLNEFSDALSDVVTDMLFGEPCSVRR</sequence>
<organism evidence="2 3">
    <name type="scientific">Endozoicomonas gorgoniicola</name>
    <dbReference type="NCBI Taxonomy" id="1234144"/>
    <lineage>
        <taxon>Bacteria</taxon>
        <taxon>Pseudomonadati</taxon>
        <taxon>Pseudomonadota</taxon>
        <taxon>Gammaproteobacteria</taxon>
        <taxon>Oceanospirillales</taxon>
        <taxon>Endozoicomonadaceae</taxon>
        <taxon>Endozoicomonas</taxon>
    </lineage>
</organism>
<keyword evidence="1" id="KW-0732">Signal</keyword>
<keyword evidence="3" id="KW-1185">Reference proteome</keyword>
<evidence type="ECO:0000313" key="2">
    <source>
        <dbReference type="EMBL" id="MCW7551353.1"/>
    </source>
</evidence>
<dbReference type="Proteomes" id="UP001209854">
    <property type="component" value="Unassembled WGS sequence"/>
</dbReference>
<proteinExistence type="predicted"/>
<dbReference type="EMBL" id="JAPFCC010000001">
    <property type="protein sequence ID" value="MCW7551353.1"/>
    <property type="molecule type" value="Genomic_DNA"/>
</dbReference>
<protein>
    <submittedName>
        <fullName evidence="2">Uncharacterized protein</fullName>
    </submittedName>
</protein>
<accession>A0ABT3MQG0</accession>
<gene>
    <name evidence="2" type="ORF">NX722_01585</name>
</gene>
<comment type="caution">
    <text evidence="2">The sequence shown here is derived from an EMBL/GenBank/DDBJ whole genome shotgun (WGS) entry which is preliminary data.</text>
</comment>
<feature type="chain" id="PRO_5046311282" evidence="1">
    <location>
        <begin position="22"/>
        <end position="296"/>
    </location>
</feature>
<dbReference type="RefSeq" id="WP_262566413.1">
    <property type="nucleotide sequence ID" value="NZ_JAPFCC010000001.1"/>
</dbReference>
<evidence type="ECO:0000256" key="1">
    <source>
        <dbReference type="SAM" id="SignalP"/>
    </source>
</evidence>
<evidence type="ECO:0000313" key="3">
    <source>
        <dbReference type="Proteomes" id="UP001209854"/>
    </source>
</evidence>
<feature type="signal peptide" evidence="1">
    <location>
        <begin position="1"/>
        <end position="21"/>
    </location>
</feature>